<accession>A0A6G1X2B9</accession>
<organism evidence="4 5">
    <name type="scientific">Salinibacillus xinjiangensis</name>
    <dbReference type="NCBI Taxonomy" id="1229268"/>
    <lineage>
        <taxon>Bacteria</taxon>
        <taxon>Bacillati</taxon>
        <taxon>Bacillota</taxon>
        <taxon>Bacilli</taxon>
        <taxon>Bacillales</taxon>
        <taxon>Bacillaceae</taxon>
        <taxon>Salinibacillus</taxon>
    </lineage>
</organism>
<dbReference type="InterPro" id="IPR002645">
    <property type="entry name" value="STAS_dom"/>
</dbReference>
<dbReference type="PANTHER" id="PTHR33495:SF2">
    <property type="entry name" value="ANTI-SIGMA FACTOR ANTAGONIST TM_1081-RELATED"/>
    <property type="match status" value="1"/>
</dbReference>
<dbReference type="InterPro" id="IPR036513">
    <property type="entry name" value="STAS_dom_sf"/>
</dbReference>
<evidence type="ECO:0000256" key="1">
    <source>
        <dbReference type="ARBA" id="ARBA00009013"/>
    </source>
</evidence>
<comment type="similarity">
    <text evidence="1 2">Belongs to the anti-sigma-factor antagonist family.</text>
</comment>
<protein>
    <recommendedName>
        <fullName evidence="2">Anti-sigma factor antagonist</fullName>
    </recommendedName>
</protein>
<keyword evidence="5" id="KW-1185">Reference proteome</keyword>
<dbReference type="CDD" id="cd07043">
    <property type="entry name" value="STAS_anti-anti-sigma_factors"/>
    <property type="match status" value="1"/>
</dbReference>
<evidence type="ECO:0000313" key="4">
    <source>
        <dbReference type="EMBL" id="MRG85035.1"/>
    </source>
</evidence>
<dbReference type="GO" id="GO:0043856">
    <property type="term" value="F:anti-sigma factor antagonist activity"/>
    <property type="evidence" value="ECO:0007669"/>
    <property type="project" value="InterPro"/>
</dbReference>
<gene>
    <name evidence="4" type="ORF">GH754_01690</name>
</gene>
<dbReference type="PANTHER" id="PTHR33495">
    <property type="entry name" value="ANTI-SIGMA FACTOR ANTAGONIST TM_1081-RELATED-RELATED"/>
    <property type="match status" value="1"/>
</dbReference>
<evidence type="ECO:0000313" key="5">
    <source>
        <dbReference type="Proteomes" id="UP000480185"/>
    </source>
</evidence>
<proteinExistence type="inferred from homology"/>
<dbReference type="InterPro" id="IPR003658">
    <property type="entry name" value="Anti-sigma_ant"/>
</dbReference>
<feature type="domain" description="STAS" evidence="3">
    <location>
        <begin position="2"/>
        <end position="103"/>
    </location>
</feature>
<reference evidence="4 5" key="1">
    <citation type="submission" date="2019-11" db="EMBL/GenBank/DDBJ databases">
        <authorList>
            <person name="Li J."/>
        </authorList>
    </citation>
    <scope>NUCLEOTIDE SEQUENCE [LARGE SCALE GENOMIC DNA]</scope>
    <source>
        <strain evidence="4 5">J4</strain>
    </source>
</reference>
<dbReference type="OrthoDB" id="2468251at2"/>
<dbReference type="NCBIfam" id="TIGR00377">
    <property type="entry name" value="ant_ant_sig"/>
    <property type="match status" value="1"/>
</dbReference>
<dbReference type="AlphaFoldDB" id="A0A6G1X2B9"/>
<dbReference type="Proteomes" id="UP000480185">
    <property type="component" value="Unassembled WGS sequence"/>
</dbReference>
<dbReference type="SUPFAM" id="SSF52091">
    <property type="entry name" value="SpoIIaa-like"/>
    <property type="match status" value="1"/>
</dbReference>
<dbReference type="Pfam" id="PF01740">
    <property type="entry name" value="STAS"/>
    <property type="match status" value="1"/>
</dbReference>
<dbReference type="EMBL" id="WJNH01000001">
    <property type="protein sequence ID" value="MRG85035.1"/>
    <property type="molecule type" value="Genomic_DNA"/>
</dbReference>
<evidence type="ECO:0000256" key="2">
    <source>
        <dbReference type="RuleBase" id="RU003749"/>
    </source>
</evidence>
<dbReference type="RefSeq" id="WP_153726991.1">
    <property type="nucleotide sequence ID" value="NZ_WJNH01000001.1"/>
</dbReference>
<dbReference type="PROSITE" id="PS50801">
    <property type="entry name" value="STAS"/>
    <property type="match status" value="1"/>
</dbReference>
<sequence length="103" mass="11635">MLKYTTVEKNDFLLVSLEGDLDIEGTEVVNEELIPELVHYHSINISLEKVPFVDSSGMGLLISLVNTLKEQNVKITISDVQDDVFEVFELIQLPEILGEEVFI</sequence>
<name>A0A6G1X2B9_9BACI</name>
<comment type="caution">
    <text evidence="4">The sequence shown here is derived from an EMBL/GenBank/DDBJ whole genome shotgun (WGS) entry which is preliminary data.</text>
</comment>
<dbReference type="Gene3D" id="3.30.750.24">
    <property type="entry name" value="STAS domain"/>
    <property type="match status" value="1"/>
</dbReference>
<evidence type="ECO:0000259" key="3">
    <source>
        <dbReference type="PROSITE" id="PS50801"/>
    </source>
</evidence>